<gene>
    <name evidence="2" type="ORF">CTA1_9880</name>
</gene>
<feature type="compositionally biased region" description="Basic residues" evidence="1">
    <location>
        <begin position="8"/>
        <end position="27"/>
    </location>
</feature>
<feature type="region of interest" description="Disordered" evidence="1">
    <location>
        <begin position="1"/>
        <end position="35"/>
    </location>
</feature>
<evidence type="ECO:0000256" key="1">
    <source>
        <dbReference type="SAM" id="MobiDB-lite"/>
    </source>
</evidence>
<organism evidence="2 3">
    <name type="scientific">Colletotrichum tanaceti</name>
    <dbReference type="NCBI Taxonomy" id="1306861"/>
    <lineage>
        <taxon>Eukaryota</taxon>
        <taxon>Fungi</taxon>
        <taxon>Dikarya</taxon>
        <taxon>Ascomycota</taxon>
        <taxon>Pezizomycotina</taxon>
        <taxon>Sordariomycetes</taxon>
        <taxon>Hypocreomycetidae</taxon>
        <taxon>Glomerellales</taxon>
        <taxon>Glomerellaceae</taxon>
        <taxon>Colletotrichum</taxon>
        <taxon>Colletotrichum destructivum species complex</taxon>
    </lineage>
</organism>
<dbReference type="Proteomes" id="UP000310108">
    <property type="component" value="Unassembled WGS sequence"/>
</dbReference>
<comment type="caution">
    <text evidence="2">The sequence shown here is derived from an EMBL/GenBank/DDBJ whole genome shotgun (WGS) entry which is preliminary data.</text>
</comment>
<evidence type="ECO:0000313" key="2">
    <source>
        <dbReference type="EMBL" id="TKW49241.1"/>
    </source>
</evidence>
<accession>A0A4U6X1K1</accession>
<protein>
    <submittedName>
        <fullName evidence="2">Uncharacterized protein</fullName>
    </submittedName>
</protein>
<dbReference type="EMBL" id="PJEX01000585">
    <property type="protein sequence ID" value="TKW49241.1"/>
    <property type="molecule type" value="Genomic_DNA"/>
</dbReference>
<evidence type="ECO:0000313" key="3">
    <source>
        <dbReference type="Proteomes" id="UP000310108"/>
    </source>
</evidence>
<keyword evidence="3" id="KW-1185">Reference proteome</keyword>
<sequence length="222" mass="25074">MSWPRSPNRTRRARAAAAKAKARRGTRRDHDTHNTTNECETIDSFLIEHQTSPCLLYHAPCRSSLPPQQAASPGRIGPLGRLGHLGRLHAPLPVLLPLHAICQIFQSKYEIPKVGLLERIQPCRDVETFVTHRRQRLLLLVQLAAEPRKLRLEKLPADHHLGDEHPLSLILRVTELLERLDVTPQHFLLGFNPPDLSCQCHKGRKHLGVVLGRIVHPHGVFA</sequence>
<reference evidence="2 3" key="1">
    <citation type="journal article" date="2019" name="PLoS ONE">
        <title>Comparative genome analysis indicates high evolutionary potential of pathogenicity genes in Colletotrichum tanaceti.</title>
        <authorList>
            <person name="Lelwala R.V."/>
            <person name="Korhonen P.K."/>
            <person name="Young N.D."/>
            <person name="Scott J.B."/>
            <person name="Ades P.A."/>
            <person name="Gasser R.B."/>
            <person name="Taylor P.W.J."/>
        </authorList>
    </citation>
    <scope>NUCLEOTIDE SEQUENCE [LARGE SCALE GENOMIC DNA]</scope>
    <source>
        <strain evidence="2">BRIP57314</strain>
    </source>
</reference>
<proteinExistence type="predicted"/>
<dbReference type="AlphaFoldDB" id="A0A4U6X1K1"/>
<name>A0A4U6X1K1_9PEZI</name>